<dbReference type="SUPFAM" id="SSF50800">
    <property type="entry name" value="PK beta-barrel domain-like"/>
    <property type="match status" value="1"/>
</dbReference>
<dbReference type="AlphaFoldDB" id="A0A9D7SC52"/>
<dbReference type="InterPro" id="IPR005303">
    <property type="entry name" value="MOCOS_middle"/>
</dbReference>
<evidence type="ECO:0000313" key="2">
    <source>
        <dbReference type="EMBL" id="MBK9719281.1"/>
    </source>
</evidence>
<proteinExistence type="predicted"/>
<feature type="domain" description="MOSC" evidence="1">
    <location>
        <begin position="126"/>
        <end position="269"/>
    </location>
</feature>
<organism evidence="2 3">
    <name type="scientific">Candidatus Defluviibacterium haderslevense</name>
    <dbReference type="NCBI Taxonomy" id="2981993"/>
    <lineage>
        <taxon>Bacteria</taxon>
        <taxon>Pseudomonadati</taxon>
        <taxon>Bacteroidota</taxon>
        <taxon>Saprospiria</taxon>
        <taxon>Saprospirales</taxon>
        <taxon>Saprospiraceae</taxon>
        <taxon>Candidatus Defluviibacterium</taxon>
    </lineage>
</organism>
<dbReference type="Proteomes" id="UP000808349">
    <property type="component" value="Unassembled WGS sequence"/>
</dbReference>
<dbReference type="PANTHER" id="PTHR14237">
    <property type="entry name" value="MOLYBDOPTERIN COFACTOR SULFURASE MOSC"/>
    <property type="match status" value="1"/>
</dbReference>
<evidence type="ECO:0000259" key="1">
    <source>
        <dbReference type="PROSITE" id="PS51340"/>
    </source>
</evidence>
<dbReference type="PROSITE" id="PS51340">
    <property type="entry name" value="MOSC"/>
    <property type="match status" value="1"/>
</dbReference>
<dbReference type="GO" id="GO:0030170">
    <property type="term" value="F:pyridoxal phosphate binding"/>
    <property type="evidence" value="ECO:0007669"/>
    <property type="project" value="InterPro"/>
</dbReference>
<dbReference type="EMBL" id="JADKFW010000017">
    <property type="protein sequence ID" value="MBK9719281.1"/>
    <property type="molecule type" value="Genomic_DNA"/>
</dbReference>
<dbReference type="SUPFAM" id="SSF141673">
    <property type="entry name" value="MOSC N-terminal domain-like"/>
    <property type="match status" value="1"/>
</dbReference>
<dbReference type="Pfam" id="PF03476">
    <property type="entry name" value="MOSC_N"/>
    <property type="match status" value="1"/>
</dbReference>
<dbReference type="PANTHER" id="PTHR14237:SF19">
    <property type="entry name" value="MITOCHONDRIAL AMIDOXIME REDUCING COMPONENT 1"/>
    <property type="match status" value="1"/>
</dbReference>
<dbReference type="InterPro" id="IPR011037">
    <property type="entry name" value="Pyrv_Knase-like_insert_dom_sf"/>
</dbReference>
<dbReference type="GO" id="GO:0003824">
    <property type="term" value="F:catalytic activity"/>
    <property type="evidence" value="ECO:0007669"/>
    <property type="project" value="InterPro"/>
</dbReference>
<sequence>MTTLGAFYIYPVKSLGSIKLTETQIFEEGFQYDRLWMIVDELGQCITQREAPTLNLIQIKLIDNGFYIYLNDQPNNGFILEHEEFLKQKMNVTIWSSEFLTSVSNPIGSEWLSDYLKQKVHLVKMDKNRRIKHTNFYPKPFSINFSDGYPIHIINQASVDDLSNRLGYQIEPLQFRPNIILTNLDAYTEDNIIRIQIGNVHFDIIKRCERCIITTLFKNSIQFGKEPLKTLSEYRKTGNAIHFGIYAIAKDNPIPVSKHISTNDRIELTISEK</sequence>
<comment type="caution">
    <text evidence="2">The sequence shown here is derived from an EMBL/GenBank/DDBJ whole genome shotgun (WGS) entry which is preliminary data.</text>
</comment>
<protein>
    <submittedName>
        <fullName evidence="2">MOSC domain-containing protein</fullName>
    </submittedName>
</protein>
<gene>
    <name evidence="2" type="ORF">IPO85_17540</name>
</gene>
<reference evidence="2 3" key="1">
    <citation type="submission" date="2020-10" db="EMBL/GenBank/DDBJ databases">
        <title>Connecting structure to function with the recovery of over 1000 high-quality activated sludge metagenome-assembled genomes encoding full-length rRNA genes using long-read sequencing.</title>
        <authorList>
            <person name="Singleton C.M."/>
            <person name="Petriglieri F."/>
            <person name="Kristensen J.M."/>
            <person name="Kirkegaard R.H."/>
            <person name="Michaelsen T.Y."/>
            <person name="Andersen M.H."/>
            <person name="Karst S.M."/>
            <person name="Dueholm M.S."/>
            <person name="Nielsen P.H."/>
            <person name="Albertsen M."/>
        </authorList>
    </citation>
    <scope>NUCLEOTIDE SEQUENCE [LARGE SCALE GENOMIC DNA]</scope>
    <source>
        <strain evidence="2">Ribe_18-Q3-R11-54_BAT3C.373</strain>
    </source>
</reference>
<dbReference type="InterPro" id="IPR005302">
    <property type="entry name" value="MoCF_Sase_C"/>
</dbReference>
<name>A0A9D7SC52_9BACT</name>
<accession>A0A9D7SC52</accession>
<dbReference type="GO" id="GO:0030151">
    <property type="term" value="F:molybdenum ion binding"/>
    <property type="evidence" value="ECO:0007669"/>
    <property type="project" value="InterPro"/>
</dbReference>
<dbReference type="Pfam" id="PF03473">
    <property type="entry name" value="MOSC"/>
    <property type="match status" value="1"/>
</dbReference>
<evidence type="ECO:0000313" key="3">
    <source>
        <dbReference type="Proteomes" id="UP000808349"/>
    </source>
</evidence>